<gene>
    <name evidence="1" type="ORF">BCR44DRAFT_80031</name>
</gene>
<dbReference type="OrthoDB" id="3246731at2759"/>
<evidence type="ECO:0000313" key="1">
    <source>
        <dbReference type="EMBL" id="ORZ30147.1"/>
    </source>
</evidence>
<proteinExistence type="predicted"/>
<dbReference type="Proteomes" id="UP000193411">
    <property type="component" value="Unassembled WGS sequence"/>
</dbReference>
<protein>
    <submittedName>
        <fullName evidence="1">Uncharacterized protein</fullName>
    </submittedName>
</protein>
<evidence type="ECO:0000313" key="2">
    <source>
        <dbReference type="Proteomes" id="UP000193411"/>
    </source>
</evidence>
<comment type="caution">
    <text evidence="1">The sequence shown here is derived from an EMBL/GenBank/DDBJ whole genome shotgun (WGS) entry which is preliminary data.</text>
</comment>
<accession>A0A1Y2H6D9</accession>
<keyword evidence="2" id="KW-1185">Reference proteome</keyword>
<name>A0A1Y2H6D9_9FUNG</name>
<dbReference type="AlphaFoldDB" id="A0A1Y2H6D9"/>
<reference evidence="1 2" key="1">
    <citation type="submission" date="2016-07" db="EMBL/GenBank/DDBJ databases">
        <title>Pervasive Adenine N6-methylation of Active Genes in Fungi.</title>
        <authorList>
            <consortium name="DOE Joint Genome Institute"/>
            <person name="Mondo S.J."/>
            <person name="Dannebaum R.O."/>
            <person name="Kuo R.C."/>
            <person name="Labutti K."/>
            <person name="Haridas S."/>
            <person name="Kuo A."/>
            <person name="Salamov A."/>
            <person name="Ahrendt S.R."/>
            <person name="Lipzen A."/>
            <person name="Sullivan W."/>
            <person name="Andreopoulos W.B."/>
            <person name="Clum A."/>
            <person name="Lindquist E."/>
            <person name="Daum C."/>
            <person name="Ramamoorthy G.K."/>
            <person name="Gryganskyi A."/>
            <person name="Culley D."/>
            <person name="Magnuson J.K."/>
            <person name="James T.Y."/>
            <person name="O'Malley M.A."/>
            <person name="Stajich J.E."/>
            <person name="Spatafora J.W."/>
            <person name="Visel A."/>
            <person name="Grigoriev I.V."/>
        </authorList>
    </citation>
    <scope>NUCLEOTIDE SEQUENCE [LARGE SCALE GENOMIC DNA]</scope>
    <source>
        <strain evidence="1 2">PL171</strain>
    </source>
</reference>
<sequence>MLFQFIVVLTTRQSKASWMVPRPTSIHTTLLCAAPFSRCRARTIALRHITTQTIRSRLSKTMKKMGACDVKYLLFYTVDSSFPYSVLLCRGVHNHPLPPPSSKTDPLTPRFSNCLVARPSLRTRYQPSNALRHWPSCAHATIALHPSLVFEGTIRNNFGPKSNNVIDDQLALMQMLVSSGKSNYLQEVTLTDKHFFAFAMHRQGAVVLSRAKVFDVDMTFACTRGEINMVKATLFDEVYRL</sequence>
<dbReference type="EMBL" id="MCFL01000100">
    <property type="protein sequence ID" value="ORZ30147.1"/>
    <property type="molecule type" value="Genomic_DNA"/>
</dbReference>
<organism evidence="1 2">
    <name type="scientific">Catenaria anguillulae PL171</name>
    <dbReference type="NCBI Taxonomy" id="765915"/>
    <lineage>
        <taxon>Eukaryota</taxon>
        <taxon>Fungi</taxon>
        <taxon>Fungi incertae sedis</taxon>
        <taxon>Blastocladiomycota</taxon>
        <taxon>Blastocladiomycetes</taxon>
        <taxon>Blastocladiales</taxon>
        <taxon>Catenariaceae</taxon>
        <taxon>Catenaria</taxon>
    </lineage>
</organism>